<proteinExistence type="predicted"/>
<sequence>MRKYLDQGGLVYYSNKLKDYLVSKVSKVQDDINSLKSKVDYDKTELEYKISNNTNIINQSIQSIQETNADINELDVKIKNLKTEVDDKPTYPITNINNVEQFVYKNVKINDVIEIPNNGRDTNYLIECYTEIDAGTQVECVSIDVNENNKDKLVYDENYIDIDLDGAKPKDTILLKFNKKQFKYNNETINVYESEVIPSEIVERFESIISIEEQIGVL</sequence>
<evidence type="ECO:0000313" key="2">
    <source>
        <dbReference type="Proteomes" id="UP000011728"/>
    </source>
</evidence>
<organism evidence="1 2">
    <name type="scientific">Clostridium saccharoperbutylacetonicum N1-4(HMT)</name>
    <dbReference type="NCBI Taxonomy" id="931276"/>
    <lineage>
        <taxon>Bacteria</taxon>
        <taxon>Bacillati</taxon>
        <taxon>Bacillota</taxon>
        <taxon>Clostridia</taxon>
        <taxon>Eubacteriales</taxon>
        <taxon>Clostridiaceae</taxon>
        <taxon>Clostridium</taxon>
    </lineage>
</organism>
<name>M1MP17_9CLOT</name>
<dbReference type="KEGG" id="csr:Cspa_135p00440"/>
<evidence type="ECO:0000313" key="1">
    <source>
        <dbReference type="EMBL" id="AGF59604.1"/>
    </source>
</evidence>
<dbReference type="EMBL" id="CP004122">
    <property type="protein sequence ID" value="AGF59604.1"/>
    <property type="molecule type" value="Genomic_DNA"/>
</dbReference>
<dbReference type="PATRIC" id="fig|931276.5.peg.5929"/>
<keyword evidence="1" id="KW-0614">Plasmid</keyword>
<reference evidence="1 2" key="1">
    <citation type="submission" date="2013-02" db="EMBL/GenBank/DDBJ databases">
        <title>Genome sequence of Clostridium saccharoperbutylacetonicum N1-4(HMT).</title>
        <authorList>
            <person name="Poehlein A."/>
            <person name="Daniel R."/>
        </authorList>
    </citation>
    <scope>NUCLEOTIDE SEQUENCE [LARGE SCALE GENOMIC DNA]</scope>
    <source>
        <strain evidence="2">N1-4(HMT)</strain>
        <plasmid evidence="2">Plasmid Csp_135p</plasmid>
    </source>
</reference>
<dbReference type="RefSeq" id="WP_015395911.1">
    <property type="nucleotide sequence ID" value="NC_020292.1"/>
</dbReference>
<dbReference type="AlphaFoldDB" id="M1MP17"/>
<accession>M1MP17</accession>
<dbReference type="HOGENOM" id="CLU_1265135_0_0_9"/>
<geneLocation type="plasmid" evidence="1 2">
    <name>Csp_135p</name>
</geneLocation>
<gene>
    <name evidence="1" type="ORF">Cspa_135p00440</name>
</gene>
<protein>
    <submittedName>
        <fullName evidence="1">Uncharacterized protein</fullName>
    </submittedName>
</protein>
<keyword evidence="2" id="KW-1185">Reference proteome</keyword>
<dbReference type="Proteomes" id="UP000011728">
    <property type="component" value="Plasmid Csp_135p"/>
</dbReference>